<sequence length="237" mass="27528">MALKEELRKEVERIHQTFIKKRQFSAAIEDLEHLKEQYGMDDVLAYYLGLCYANIGKREEAKRYLGLINKSKQLTLIQQMQTWMLLGYIATEEGNFPVAEEYLKRVIETNPQSSMAYSSLGYVYFEMKRYDQAILHFRKAIQLNPNNAGAHNNLGYTYAELGINLGEAIAECRKALQLSPKSAAYYDSLGWAYYMAEDYENAVIYLQKALDYASPQQKTLITEHLQRAYKKRDQGKR</sequence>
<name>A0AAX3BBR8_9SPIR</name>
<dbReference type="AlphaFoldDB" id="A0AAX3BBR8"/>
<dbReference type="SUPFAM" id="SSF48452">
    <property type="entry name" value="TPR-like"/>
    <property type="match status" value="2"/>
</dbReference>
<dbReference type="Gene3D" id="1.25.40.10">
    <property type="entry name" value="Tetratricopeptide repeat domain"/>
    <property type="match status" value="2"/>
</dbReference>
<organism evidence="4 5">
    <name type="scientific">Thermospira aquatica</name>
    <dbReference type="NCBI Taxonomy" id="2828656"/>
    <lineage>
        <taxon>Bacteria</taxon>
        <taxon>Pseudomonadati</taxon>
        <taxon>Spirochaetota</taxon>
        <taxon>Spirochaetia</taxon>
        <taxon>Brevinematales</taxon>
        <taxon>Thermospiraceae</taxon>
        <taxon>Thermospira</taxon>
    </lineage>
</organism>
<feature type="repeat" description="TPR" evidence="3">
    <location>
        <begin position="183"/>
        <end position="216"/>
    </location>
</feature>
<dbReference type="Pfam" id="PF13174">
    <property type="entry name" value="TPR_6"/>
    <property type="match status" value="1"/>
</dbReference>
<reference evidence="4" key="1">
    <citation type="submission" date="2021-04" db="EMBL/GenBank/DDBJ databases">
        <authorList>
            <person name="Postec A."/>
        </authorList>
    </citation>
    <scope>NUCLEOTIDE SEQUENCE</scope>
    <source>
        <strain evidence="4">F1F22</strain>
    </source>
</reference>
<feature type="repeat" description="TPR" evidence="3">
    <location>
        <begin position="80"/>
        <end position="113"/>
    </location>
</feature>
<dbReference type="Pfam" id="PF13374">
    <property type="entry name" value="TPR_10"/>
    <property type="match status" value="1"/>
</dbReference>
<accession>A0AAX3BBR8</accession>
<dbReference type="InterPro" id="IPR019734">
    <property type="entry name" value="TPR_rpt"/>
</dbReference>
<dbReference type="EMBL" id="CP073355">
    <property type="protein sequence ID" value="URA09511.1"/>
    <property type="molecule type" value="Genomic_DNA"/>
</dbReference>
<keyword evidence="1" id="KW-0677">Repeat</keyword>
<keyword evidence="2 3" id="KW-0802">TPR repeat</keyword>
<dbReference type="PANTHER" id="PTHR44943">
    <property type="entry name" value="CELLULOSE SYNTHASE OPERON PROTEIN C"/>
    <property type="match status" value="1"/>
</dbReference>
<evidence type="ECO:0000256" key="2">
    <source>
        <dbReference type="ARBA" id="ARBA00022803"/>
    </source>
</evidence>
<dbReference type="Pfam" id="PF13181">
    <property type="entry name" value="TPR_8"/>
    <property type="match status" value="1"/>
</dbReference>
<reference evidence="4" key="2">
    <citation type="submission" date="2022-06" db="EMBL/GenBank/DDBJ databases">
        <title>Thermospira aquatica gen. nov., sp. nov.</title>
        <authorList>
            <person name="Ben Ali Gam Z."/>
            <person name="Labat M."/>
        </authorList>
    </citation>
    <scope>NUCLEOTIDE SEQUENCE</scope>
    <source>
        <strain evidence="4">F1F22</strain>
    </source>
</reference>
<dbReference type="Proteomes" id="UP001056539">
    <property type="component" value="Chromosome"/>
</dbReference>
<protein>
    <submittedName>
        <fullName evidence="4">Tetratricopeptide repeat protein</fullName>
    </submittedName>
</protein>
<dbReference type="SMART" id="SM00028">
    <property type="entry name" value="TPR"/>
    <property type="match status" value="4"/>
</dbReference>
<feature type="repeat" description="TPR" evidence="3">
    <location>
        <begin position="114"/>
        <end position="147"/>
    </location>
</feature>
<dbReference type="PROSITE" id="PS50293">
    <property type="entry name" value="TPR_REGION"/>
    <property type="match status" value="1"/>
</dbReference>
<dbReference type="PANTHER" id="PTHR44943:SF8">
    <property type="entry name" value="TPR REPEAT-CONTAINING PROTEIN MJ0263"/>
    <property type="match status" value="1"/>
</dbReference>
<keyword evidence="5" id="KW-1185">Reference proteome</keyword>
<dbReference type="Pfam" id="PF13414">
    <property type="entry name" value="TPR_11"/>
    <property type="match status" value="1"/>
</dbReference>
<evidence type="ECO:0000313" key="4">
    <source>
        <dbReference type="EMBL" id="URA09511.1"/>
    </source>
</evidence>
<evidence type="ECO:0000313" key="5">
    <source>
        <dbReference type="Proteomes" id="UP001056539"/>
    </source>
</evidence>
<proteinExistence type="predicted"/>
<dbReference type="RefSeq" id="WP_271434641.1">
    <property type="nucleotide sequence ID" value="NZ_CP073355.1"/>
</dbReference>
<gene>
    <name evidence="4" type="ORF">KDW03_08430</name>
</gene>
<dbReference type="KEGG" id="taqu:KDW03_08430"/>
<dbReference type="PROSITE" id="PS50005">
    <property type="entry name" value="TPR"/>
    <property type="match status" value="3"/>
</dbReference>
<evidence type="ECO:0000256" key="3">
    <source>
        <dbReference type="PROSITE-ProRule" id="PRU00339"/>
    </source>
</evidence>
<dbReference type="InterPro" id="IPR011990">
    <property type="entry name" value="TPR-like_helical_dom_sf"/>
</dbReference>
<dbReference type="InterPro" id="IPR051685">
    <property type="entry name" value="Ycf3/AcsC/BcsC/TPR_MFPF"/>
</dbReference>
<evidence type="ECO:0000256" key="1">
    <source>
        <dbReference type="ARBA" id="ARBA00022737"/>
    </source>
</evidence>